<proteinExistence type="predicted"/>
<feature type="transmembrane region" description="Helical" evidence="1">
    <location>
        <begin position="6"/>
        <end position="22"/>
    </location>
</feature>
<dbReference type="SUPFAM" id="SSF53955">
    <property type="entry name" value="Lysozyme-like"/>
    <property type="match status" value="1"/>
</dbReference>
<dbReference type="AlphaFoldDB" id="W8VW53"/>
<dbReference type="Proteomes" id="UP000031760">
    <property type="component" value="Chromosome"/>
</dbReference>
<keyword evidence="3" id="KW-1185">Reference proteome</keyword>
<organism evidence="2 3">
    <name type="scientific">Nonlabens marinus S1-08</name>
    <dbReference type="NCBI Taxonomy" id="1454201"/>
    <lineage>
        <taxon>Bacteria</taxon>
        <taxon>Pseudomonadati</taxon>
        <taxon>Bacteroidota</taxon>
        <taxon>Flavobacteriia</taxon>
        <taxon>Flavobacteriales</taxon>
        <taxon>Flavobacteriaceae</taxon>
        <taxon>Nonlabens</taxon>
    </lineage>
</organism>
<keyword evidence="1" id="KW-1133">Transmembrane helix</keyword>
<evidence type="ECO:0000313" key="3">
    <source>
        <dbReference type="Proteomes" id="UP000031760"/>
    </source>
</evidence>
<keyword evidence="1" id="KW-0812">Transmembrane</keyword>
<sequence>MRTHFVNFLAYPVVLIAGFFVFKKDNLSTKSIAAHQESKMTFLSSAEPIFYGPNQEDFETFTQDLRYYSLATSRPDSFISFREALAFKESQGKYGVVNSLGYLGKYQFGMSTLRLFGVRDSLTFLNSPKLQEKVFVKNLRYNHDLLEDYIEKYDGQKIGGVEVTESGILAAAHLSGVGGVKKYLRSNGRGRSRDAYGSSVRGYMKKFAGYDLSKVMKR</sequence>
<dbReference type="STRING" id="1454201.NMS_2019"/>
<dbReference type="OrthoDB" id="1143238at2"/>
<evidence type="ECO:0000256" key="1">
    <source>
        <dbReference type="SAM" id="Phobius"/>
    </source>
</evidence>
<accession>W8VW53</accession>
<gene>
    <name evidence="2" type="ORF">NMS_2019</name>
</gene>
<reference evidence="2 3" key="1">
    <citation type="journal article" date="2014" name="Proc. Natl. Acad. Sci. U.S.A.">
        <title>Functional characterization of flavobacteria rhodopsins reveals a unique class of light-driven chloride pump in bacteria.</title>
        <authorList>
            <person name="Yoshizawa S."/>
            <person name="Kumagai Y."/>
            <person name="Kim H."/>
            <person name="Ogura Y."/>
            <person name="Hayashi T."/>
            <person name="Iwasaki W."/>
            <person name="DeLong E.F."/>
            <person name="Kogure K."/>
        </authorList>
    </citation>
    <scope>NUCLEOTIDE SEQUENCE [LARGE SCALE GENOMIC DNA]</scope>
    <source>
        <strain evidence="2 3">S1-08</strain>
    </source>
</reference>
<dbReference type="KEGG" id="nmf:NMS_2019"/>
<dbReference type="RefSeq" id="WP_052476889.1">
    <property type="nucleotide sequence ID" value="NZ_AP014548.1"/>
</dbReference>
<dbReference type="InterPro" id="IPR023346">
    <property type="entry name" value="Lysozyme-like_dom_sf"/>
</dbReference>
<evidence type="ECO:0000313" key="2">
    <source>
        <dbReference type="EMBL" id="BAO56028.1"/>
    </source>
</evidence>
<keyword evidence="1" id="KW-0472">Membrane</keyword>
<name>W8VW53_9FLAO</name>
<dbReference type="HOGENOM" id="CLU_111956_0_0_10"/>
<protein>
    <submittedName>
        <fullName evidence="2">LysM domain protein</fullName>
    </submittedName>
</protein>
<dbReference type="EMBL" id="AP014548">
    <property type="protein sequence ID" value="BAO56028.1"/>
    <property type="molecule type" value="Genomic_DNA"/>
</dbReference>